<evidence type="ECO:0000313" key="7">
    <source>
        <dbReference type="Proteomes" id="UP001629230"/>
    </source>
</evidence>
<dbReference type="RefSeq" id="WP_408176669.1">
    <property type="nucleotide sequence ID" value="NZ_JAQQEZ010000005.1"/>
</dbReference>
<dbReference type="Pfam" id="PF03466">
    <property type="entry name" value="LysR_substrate"/>
    <property type="match status" value="1"/>
</dbReference>
<organism evidence="6 7">
    <name type="scientific">Paraburkholderia dipogonis</name>
    <dbReference type="NCBI Taxonomy" id="1211383"/>
    <lineage>
        <taxon>Bacteria</taxon>
        <taxon>Pseudomonadati</taxon>
        <taxon>Pseudomonadota</taxon>
        <taxon>Betaproteobacteria</taxon>
        <taxon>Burkholderiales</taxon>
        <taxon>Burkholderiaceae</taxon>
        <taxon>Paraburkholderia</taxon>
    </lineage>
</organism>
<evidence type="ECO:0000256" key="1">
    <source>
        <dbReference type="ARBA" id="ARBA00009437"/>
    </source>
</evidence>
<name>A0ABW9AME2_9BURK</name>
<keyword evidence="7" id="KW-1185">Reference proteome</keyword>
<dbReference type="PANTHER" id="PTHR30419:SF2">
    <property type="entry name" value="LYSR FAMILY TRANSCRIPTIONAL REGULATOR"/>
    <property type="match status" value="1"/>
</dbReference>
<dbReference type="PANTHER" id="PTHR30419">
    <property type="entry name" value="HTH-TYPE TRANSCRIPTIONAL REGULATOR YBHD"/>
    <property type="match status" value="1"/>
</dbReference>
<dbReference type="InterPro" id="IPR036390">
    <property type="entry name" value="WH_DNA-bd_sf"/>
</dbReference>
<evidence type="ECO:0000256" key="2">
    <source>
        <dbReference type="ARBA" id="ARBA00023015"/>
    </source>
</evidence>
<comment type="caution">
    <text evidence="6">The sequence shown here is derived from an EMBL/GenBank/DDBJ whole genome shotgun (WGS) entry which is preliminary data.</text>
</comment>
<dbReference type="InterPro" id="IPR050950">
    <property type="entry name" value="HTH-type_LysR_regulators"/>
</dbReference>
<evidence type="ECO:0000313" key="6">
    <source>
        <dbReference type="EMBL" id="MFM0001211.1"/>
    </source>
</evidence>
<proteinExistence type="inferred from homology"/>
<protein>
    <submittedName>
        <fullName evidence="6">LysR substrate-binding domain-containing protein</fullName>
    </submittedName>
</protein>
<dbReference type="SUPFAM" id="SSF46785">
    <property type="entry name" value="Winged helix' DNA-binding domain"/>
    <property type="match status" value="1"/>
</dbReference>
<evidence type="ECO:0000256" key="4">
    <source>
        <dbReference type="ARBA" id="ARBA00023163"/>
    </source>
</evidence>
<keyword evidence="3" id="KW-0238">DNA-binding</keyword>
<dbReference type="Gene3D" id="1.10.10.10">
    <property type="entry name" value="Winged helix-like DNA-binding domain superfamily/Winged helix DNA-binding domain"/>
    <property type="match status" value="1"/>
</dbReference>
<dbReference type="Proteomes" id="UP001629230">
    <property type="component" value="Unassembled WGS sequence"/>
</dbReference>
<evidence type="ECO:0000259" key="5">
    <source>
        <dbReference type="PROSITE" id="PS50931"/>
    </source>
</evidence>
<dbReference type="InterPro" id="IPR005119">
    <property type="entry name" value="LysR_subst-bd"/>
</dbReference>
<dbReference type="EMBL" id="JAQQEZ010000005">
    <property type="protein sequence ID" value="MFM0001211.1"/>
    <property type="molecule type" value="Genomic_DNA"/>
</dbReference>
<evidence type="ECO:0000256" key="3">
    <source>
        <dbReference type="ARBA" id="ARBA00023125"/>
    </source>
</evidence>
<keyword evidence="4" id="KW-0804">Transcription</keyword>
<dbReference type="Pfam" id="PF00126">
    <property type="entry name" value="HTH_1"/>
    <property type="match status" value="1"/>
</dbReference>
<keyword evidence="2" id="KW-0805">Transcription regulation</keyword>
<comment type="similarity">
    <text evidence="1">Belongs to the LysR transcriptional regulatory family.</text>
</comment>
<dbReference type="PROSITE" id="PS50931">
    <property type="entry name" value="HTH_LYSR"/>
    <property type="match status" value="1"/>
</dbReference>
<dbReference type="InterPro" id="IPR036388">
    <property type="entry name" value="WH-like_DNA-bd_sf"/>
</dbReference>
<dbReference type="CDD" id="cd08421">
    <property type="entry name" value="PBP2_LTTR_like_1"/>
    <property type="match status" value="1"/>
</dbReference>
<dbReference type="InterPro" id="IPR000847">
    <property type="entry name" value="LysR_HTH_N"/>
</dbReference>
<feature type="domain" description="HTH lysR-type" evidence="5">
    <location>
        <begin position="5"/>
        <end position="62"/>
    </location>
</feature>
<dbReference type="Gene3D" id="3.40.190.290">
    <property type="match status" value="1"/>
</dbReference>
<dbReference type="SUPFAM" id="SSF53850">
    <property type="entry name" value="Periplasmic binding protein-like II"/>
    <property type="match status" value="1"/>
</dbReference>
<sequence length="312" mass="34135">MATHFDLTDMQLMVNIGASLSLTRAAEKSHLSAPAASMRIKNLEDYFRTPLLYRTNQGVTLTRSGEELMRHARILIAQVEQLHGDMQEFARGVKGRLRVLGNTTAMMEVMPNILSRFLASHPDVDLELRESGSQAIARAVADGAADLGIVAGCPPAENLRYLPCRDDRLVLIVPSGHVLEGRDAVAFAETLAFDYVGLSEWSAIHAFLVRAAAEAGRPFRFRAEMGNFDAVCRMIEATVGIGVIPDSVARRLVPTMRITAIALTDSWALRRLHVCVRDFDALPLFARELVDMFAAEAHVGKEDALTTGTAPP</sequence>
<gene>
    <name evidence="6" type="ORF">PQR57_09295</name>
</gene>
<accession>A0ABW9AME2</accession>
<reference evidence="6 7" key="1">
    <citation type="journal article" date="2024" name="Chem. Sci.">
        <title>Discovery of megapolipeptins by genome mining of a Burkholderiales bacteria collection.</title>
        <authorList>
            <person name="Paulo B.S."/>
            <person name="Recchia M.J.J."/>
            <person name="Lee S."/>
            <person name="Fergusson C.H."/>
            <person name="Romanowski S.B."/>
            <person name="Hernandez A."/>
            <person name="Krull N."/>
            <person name="Liu D.Y."/>
            <person name="Cavanagh H."/>
            <person name="Bos A."/>
            <person name="Gray C.A."/>
            <person name="Murphy B.T."/>
            <person name="Linington R.G."/>
            <person name="Eustaquio A.S."/>
        </authorList>
    </citation>
    <scope>NUCLEOTIDE SEQUENCE [LARGE SCALE GENOMIC DNA]</scope>
    <source>
        <strain evidence="6 7">RL17-350-BIC-A</strain>
    </source>
</reference>